<evidence type="ECO:0000313" key="2">
    <source>
        <dbReference type="EMBL" id="MXY32739.1"/>
    </source>
</evidence>
<organism evidence="2">
    <name type="scientific">Boseongicola sp. SB0664_bin_43</name>
    <dbReference type="NCBI Taxonomy" id="2604844"/>
    <lineage>
        <taxon>Bacteria</taxon>
        <taxon>Pseudomonadati</taxon>
        <taxon>Pseudomonadota</taxon>
        <taxon>Alphaproteobacteria</taxon>
        <taxon>Rhodobacterales</taxon>
        <taxon>Paracoccaceae</taxon>
        <taxon>Boseongicola</taxon>
    </lineage>
</organism>
<dbReference type="InterPro" id="IPR011051">
    <property type="entry name" value="RmlC_Cupin_sf"/>
</dbReference>
<feature type="region of interest" description="Disordered" evidence="1">
    <location>
        <begin position="36"/>
        <end position="55"/>
    </location>
</feature>
<gene>
    <name evidence="2" type="ORF">F4Y60_01345</name>
</gene>
<reference evidence="2" key="1">
    <citation type="submission" date="2019-09" db="EMBL/GenBank/DDBJ databases">
        <title>Characterisation of the sponge microbiome using genome-centric metagenomics.</title>
        <authorList>
            <person name="Engelberts J.P."/>
            <person name="Robbins S.J."/>
            <person name="De Goeij J.M."/>
            <person name="Aranda M."/>
            <person name="Bell S.C."/>
            <person name="Webster N.S."/>
        </authorList>
    </citation>
    <scope>NUCLEOTIDE SEQUENCE</scope>
    <source>
        <strain evidence="2">SB0664_bin_43</strain>
    </source>
</reference>
<comment type="caution">
    <text evidence="2">The sequence shown here is derived from an EMBL/GenBank/DDBJ whole genome shotgun (WGS) entry which is preliminary data.</text>
</comment>
<evidence type="ECO:0000256" key="1">
    <source>
        <dbReference type="SAM" id="MobiDB-lite"/>
    </source>
</evidence>
<dbReference type="EMBL" id="VXRY01000056">
    <property type="protein sequence ID" value="MXY32739.1"/>
    <property type="molecule type" value="Genomic_DNA"/>
</dbReference>
<accession>A0A6B0XYQ4</accession>
<feature type="compositionally biased region" description="Polar residues" evidence="1">
    <location>
        <begin position="38"/>
        <end position="51"/>
    </location>
</feature>
<dbReference type="AlphaFoldDB" id="A0A6B0XYQ4"/>
<protein>
    <submittedName>
        <fullName evidence="2">Uncharacterized protein</fullName>
    </submittedName>
</protein>
<dbReference type="SUPFAM" id="SSF51182">
    <property type="entry name" value="RmlC-like cupins"/>
    <property type="match status" value="1"/>
</dbReference>
<name>A0A6B0XYQ4_9RHOB</name>
<proteinExistence type="predicted"/>
<sequence length="98" mass="9958">MSGMVENPPGSVIRLRCHKCGGNVLAGESHATVESDGETFSASAGNATSSPRGLPHRVINRPMAVDRRMSLTCALIEAERAVVAAGEAGPAPAGCETG</sequence>